<gene>
    <name evidence="3" type="ORF">Anas_02954</name>
</gene>
<dbReference type="InterPro" id="IPR000618">
    <property type="entry name" value="Insect_cuticle"/>
</dbReference>
<proteinExistence type="predicted"/>
<dbReference type="OrthoDB" id="8194276at2759"/>
<evidence type="ECO:0000313" key="4">
    <source>
        <dbReference type="Proteomes" id="UP000326759"/>
    </source>
</evidence>
<accession>A0A5N5SVT8</accession>
<sequence>MKYPPQPYNFGFEVRDDNTTNYQNRAEVADEHGRVKGSYSYVLPDGFVYTVTYEDKKDGTGLTAVVRKEPSGINVIIPEPRPVEKLGNLVKKRL</sequence>
<dbReference type="Pfam" id="PF00379">
    <property type="entry name" value="Chitin_bind_4"/>
    <property type="match status" value="1"/>
</dbReference>
<dbReference type="InterPro" id="IPR051217">
    <property type="entry name" value="Insect_Cuticle_Struc_Prot"/>
</dbReference>
<dbReference type="PROSITE" id="PS51155">
    <property type="entry name" value="CHIT_BIND_RR_2"/>
    <property type="match status" value="1"/>
</dbReference>
<keyword evidence="1 2" id="KW-0193">Cuticle</keyword>
<dbReference type="PANTHER" id="PTHR12236">
    <property type="entry name" value="STRUCTURAL CONTITUENT OF CUTICLE"/>
    <property type="match status" value="1"/>
</dbReference>
<evidence type="ECO:0000256" key="1">
    <source>
        <dbReference type="ARBA" id="ARBA00022460"/>
    </source>
</evidence>
<reference evidence="3 4" key="1">
    <citation type="journal article" date="2019" name="PLoS Biol.">
        <title>Sex chromosomes control vertical transmission of feminizing Wolbachia symbionts in an isopod.</title>
        <authorList>
            <person name="Becking T."/>
            <person name="Chebbi M.A."/>
            <person name="Giraud I."/>
            <person name="Moumen B."/>
            <person name="Laverre T."/>
            <person name="Caubet Y."/>
            <person name="Peccoud J."/>
            <person name="Gilbert C."/>
            <person name="Cordaux R."/>
        </authorList>
    </citation>
    <scope>NUCLEOTIDE SEQUENCE [LARGE SCALE GENOMIC DNA]</scope>
    <source>
        <strain evidence="3">ANa2</strain>
        <tissue evidence="3">Whole body excluding digestive tract and cuticle</tissue>
    </source>
</reference>
<dbReference type="AlphaFoldDB" id="A0A5N5SVT8"/>
<dbReference type="GO" id="GO:0031012">
    <property type="term" value="C:extracellular matrix"/>
    <property type="evidence" value="ECO:0007669"/>
    <property type="project" value="TreeGrafter"/>
</dbReference>
<name>A0A5N5SVT8_9CRUS</name>
<keyword evidence="4" id="KW-1185">Reference proteome</keyword>
<dbReference type="PANTHER" id="PTHR12236:SF18">
    <property type="entry name" value="CUTICULAR PROTEIN 66D"/>
    <property type="match status" value="1"/>
</dbReference>
<evidence type="ECO:0000256" key="2">
    <source>
        <dbReference type="PROSITE-ProRule" id="PRU00497"/>
    </source>
</evidence>
<dbReference type="GO" id="GO:0005615">
    <property type="term" value="C:extracellular space"/>
    <property type="evidence" value="ECO:0007669"/>
    <property type="project" value="TreeGrafter"/>
</dbReference>
<dbReference type="GO" id="GO:0042302">
    <property type="term" value="F:structural constituent of cuticle"/>
    <property type="evidence" value="ECO:0007669"/>
    <property type="project" value="UniProtKB-UniRule"/>
</dbReference>
<protein>
    <submittedName>
        <fullName evidence="3">Uncharacterized protein</fullName>
    </submittedName>
</protein>
<dbReference type="Proteomes" id="UP000326759">
    <property type="component" value="Unassembled WGS sequence"/>
</dbReference>
<dbReference type="EMBL" id="SEYY01019383">
    <property type="protein sequence ID" value="KAB7498311.1"/>
    <property type="molecule type" value="Genomic_DNA"/>
</dbReference>
<evidence type="ECO:0000313" key="3">
    <source>
        <dbReference type="EMBL" id="KAB7498311.1"/>
    </source>
</evidence>
<organism evidence="3 4">
    <name type="scientific">Armadillidium nasatum</name>
    <dbReference type="NCBI Taxonomy" id="96803"/>
    <lineage>
        <taxon>Eukaryota</taxon>
        <taxon>Metazoa</taxon>
        <taxon>Ecdysozoa</taxon>
        <taxon>Arthropoda</taxon>
        <taxon>Crustacea</taxon>
        <taxon>Multicrustacea</taxon>
        <taxon>Malacostraca</taxon>
        <taxon>Eumalacostraca</taxon>
        <taxon>Peracarida</taxon>
        <taxon>Isopoda</taxon>
        <taxon>Oniscidea</taxon>
        <taxon>Crinocheta</taxon>
        <taxon>Armadillidiidae</taxon>
        <taxon>Armadillidium</taxon>
    </lineage>
</organism>
<comment type="caution">
    <text evidence="3">The sequence shown here is derived from an EMBL/GenBank/DDBJ whole genome shotgun (WGS) entry which is preliminary data.</text>
</comment>